<proteinExistence type="predicted"/>
<reference evidence="3 4" key="1">
    <citation type="submission" date="2019-09" db="EMBL/GenBank/DDBJ databases">
        <title>Draft genome sequencing and comparative genomics of hatchery-associated Vibrios.</title>
        <authorList>
            <person name="Kehlet-Delgado H."/>
            <person name="Mueller R.S."/>
        </authorList>
    </citation>
    <scope>NUCLEOTIDE SEQUENCE [LARGE SCALE GENOMIC DNA]</scope>
    <source>
        <strain evidence="3 4">09-121-3</strain>
    </source>
</reference>
<organism evidence="3 4">
    <name type="scientific">Vibrio coralliilyticus</name>
    <dbReference type="NCBI Taxonomy" id="190893"/>
    <lineage>
        <taxon>Bacteria</taxon>
        <taxon>Pseudomonadati</taxon>
        <taxon>Pseudomonadota</taxon>
        <taxon>Gammaproteobacteria</taxon>
        <taxon>Vibrionales</taxon>
        <taxon>Vibrionaceae</taxon>
        <taxon>Vibrio</taxon>
    </lineage>
</organism>
<accession>A0AAP6ZW53</accession>
<feature type="region of interest" description="Disordered" evidence="1">
    <location>
        <begin position="326"/>
        <end position="348"/>
    </location>
</feature>
<comment type="caution">
    <text evidence="3">The sequence shown here is derived from an EMBL/GenBank/DDBJ whole genome shotgun (WGS) entry which is preliminary data.</text>
</comment>
<protein>
    <submittedName>
        <fullName evidence="3">MSHA biogenesis protein MshQ</fullName>
    </submittedName>
</protein>
<dbReference type="RefSeq" id="WP_171353960.1">
    <property type="nucleotide sequence ID" value="NZ_VTXP01000018.1"/>
</dbReference>
<dbReference type="Gene3D" id="2.60.120.200">
    <property type="match status" value="1"/>
</dbReference>
<evidence type="ECO:0000313" key="4">
    <source>
        <dbReference type="Proteomes" id="UP000576645"/>
    </source>
</evidence>
<dbReference type="SUPFAM" id="SSF49899">
    <property type="entry name" value="Concanavalin A-like lectins/glucanases"/>
    <property type="match status" value="1"/>
</dbReference>
<dbReference type="InterPro" id="IPR046524">
    <property type="entry name" value="DUF6701"/>
</dbReference>
<dbReference type="Proteomes" id="UP000576645">
    <property type="component" value="Unassembled WGS sequence"/>
</dbReference>
<gene>
    <name evidence="3" type="ORF">F0238_22925</name>
</gene>
<dbReference type="InterPro" id="IPR013320">
    <property type="entry name" value="ConA-like_dom_sf"/>
</dbReference>
<evidence type="ECO:0000313" key="3">
    <source>
        <dbReference type="EMBL" id="NOJ25589.1"/>
    </source>
</evidence>
<sequence>MSIVRKIVYFVFGLVMPIYAYAVPQCTDIFTDPPSGNHSGNGLVPPPDVINNKLGNLDCFRFRGSNLCWEGVTLRTSNFAPGDYSYYAGRFQNRAELSTNGTTTRLYFDSLQLTNAELNLDGDPEDLFIYVAGSLQITGQNKINGIIYVAGSVQVAGNAEISGALAAGGALTTTGNSTVTVDPDTIENADLIDMCENTTLPLECFTDDFNSGSLSDLWVTSTSKGSFQPGIVNNRLRFTQALVDQATSSTYQRLFPAKDNLVEIEFDHFAYGGSGADGIAVVLSDALVTPKAGAFGGPLGYGFKPNEPGFAGGWLGIGIDEYGNFSAQGGEGSDPGQRRQSVALRGSGSNETGYRYLAGACNNGQTNQNSNCLSPTVDNNNSGSIHRYKIVVDSRVSNQSQVEIFRKIGSADWQTIVGPIDVLDSQYSQAAVPEDFLLSIAGSTGDLTNNHEIDNFQVCALNSRPIEDQIDHFRLTHTGQGLTCKAEEVTIKACKNATCTELYTDSVTATLSPATVDGGGGWVGGNVKTFSGGSGTFQIRKGQAGTLTLGVTGSTPPARPFSTNLCDDGSGFSADSCDVVFSDSGFVVEVPDKYGAESVTATIQAVKQGDSATQCVPSFANVTKSVNLWSQYLDPVAGIDLIGNPKVSVENTEIGTSEAGSTNFNLAFDSSGQASVALNYDDAGHMQLNAKFNGTGDEQGLELTGSSNFVSFPKYLTVTAQNSDSETGVCSNADTSCSVFAKAGENFTLKVTAYNQDDEVTPNYKHSGITLTHSLVEPSTGNVSAGSISATSYNHVPILNGTNSVTQSVSEVGVFNFTVTPPSSFYGSTTKTIVAGSTGNIGRFTPAYFTVSTLDGDKAPKLNASCNGFSYIGQSFGYSTNPALTLTPKAVDGSTIGNYLIGDWWRYSNNWGDRDYVADNSLTIAIDTSASPSVTRTPAGESTVALENEMLFYTKEATPLNPFTASFQLALDKDDLKDSDGVCFKTADSDEESDCQGINFDDVDGAMALRWGRLVINDTYGSEIATVRQRLELQHYQSNRFETNTDDSCTSFGAIGNFVFTSGEYTVVSNGSPTQPEVNASLVSATASNGESWIKFTPPGSGITGTITTSLNVNSLFPWLMDDEDGDGNFETSTSGLTQFGLYRGSDRVIWWSEQN</sequence>
<dbReference type="AlphaFoldDB" id="A0AAP6ZW53"/>
<evidence type="ECO:0000259" key="2">
    <source>
        <dbReference type="Pfam" id="PF20419"/>
    </source>
</evidence>
<evidence type="ECO:0000256" key="1">
    <source>
        <dbReference type="SAM" id="MobiDB-lite"/>
    </source>
</evidence>
<feature type="domain" description="DUF6701" evidence="2">
    <location>
        <begin position="565"/>
        <end position="1154"/>
    </location>
</feature>
<dbReference type="EMBL" id="VTXP01000018">
    <property type="protein sequence ID" value="NOJ25589.1"/>
    <property type="molecule type" value="Genomic_DNA"/>
</dbReference>
<name>A0AAP6ZW53_9VIBR</name>
<dbReference type="Pfam" id="PF20419">
    <property type="entry name" value="DUF6701"/>
    <property type="match status" value="1"/>
</dbReference>